<protein>
    <submittedName>
        <fullName evidence="2">Uncharacterized protein</fullName>
    </submittedName>
</protein>
<dbReference type="RefSeq" id="XP_008814513.1">
    <property type="nucleotide sequence ID" value="XM_008816291.1"/>
</dbReference>
<feature type="region of interest" description="Disordered" evidence="1">
    <location>
        <begin position="474"/>
        <end position="510"/>
    </location>
</feature>
<feature type="compositionally biased region" description="Polar residues" evidence="1">
    <location>
        <begin position="529"/>
        <end position="538"/>
    </location>
</feature>
<organism evidence="2 3">
    <name type="scientific">Plasmodium inui San Antonio 1</name>
    <dbReference type="NCBI Taxonomy" id="1237626"/>
    <lineage>
        <taxon>Eukaryota</taxon>
        <taxon>Sar</taxon>
        <taxon>Alveolata</taxon>
        <taxon>Apicomplexa</taxon>
        <taxon>Aconoidasida</taxon>
        <taxon>Haemosporida</taxon>
        <taxon>Plasmodiidae</taxon>
        <taxon>Plasmodium</taxon>
        <taxon>Plasmodium (Plasmodium)</taxon>
    </lineage>
</organism>
<sequence>MFVLKIGFSKLEKGSRRKGIFFFNTASQPNVKLPNKSGATNENCGNQFHFEGKISPNFENLNLQNLNNREVLYYLGYCSKNKLLKLHLLNSTMKELHNLVLDSVNCISTDFHQNKKNILNPKCYQEGVKNIPKKPFFDIHDLVKVYLNICYINSYFFLKTKREKYGDSGCAFFLETCGNKDDNKNGHMLIKKDACLNEKKKVKKCLGSERNGNNHVDNLLKKDNIFIYTNIENKNMEASNQFVCNEHVKNIFDLLSIFFLQNVNILNDHYLCRIFYGYNKSKFLNERYLNNLSFEIIKRIKKIRTYHLYLILMNSHYLSYVDKTFVKILLIHIVNKLSQLPCEAMCQVLPVVPSFIQSEKHTYKINVIYAKKIASFNQVSHVVSLFKKMAQWKMISQKNIFLTFSHLNKFMKVRKRPLKGDAQSLVSLHRGKTKEGGVTPEPPSQTPHDEQMINNVVTNFDPFEGRVARADDIKFPLGDTSREGSNLSEDYTNGRGPPHKGNGSTASARGFSPTAEEMFSFEQELMRCSKTSPRENNPSVKFGSEKFGSKKFRSEEFGSEEFGSEKFGREKFGSGNSGSEDSGRETPHNDDTREDAAQTHKWDNLVFNLKLIEMHLIHDFKNIYCLLPSDYKNFLQKIRTLPCSVNKNMQGEKEIYILKKYMKMLNYEFITFSHGPYVLHICDPFYKIYLEWESGWKLYPLYQQNAERNFRENKISHLRREGFSEILICHDAFANCPSEEEKMNYLSSVLQHTKFSKCSPIICGAAAVAPPPVMPQDIYL</sequence>
<dbReference type="Proteomes" id="UP000030640">
    <property type="component" value="Unassembled WGS sequence"/>
</dbReference>
<reference evidence="2 3" key="1">
    <citation type="submission" date="2013-02" db="EMBL/GenBank/DDBJ databases">
        <title>The Genome Sequence of Plasmodium inui San Antonio 1.</title>
        <authorList>
            <consortium name="The Broad Institute Genome Sequencing Platform"/>
            <consortium name="The Broad Institute Genome Sequencing Center for Infectious Disease"/>
            <person name="Neafsey D."/>
            <person name="Cheeseman I."/>
            <person name="Volkman S."/>
            <person name="Adams J."/>
            <person name="Walker B."/>
            <person name="Young S.K."/>
            <person name="Zeng Q."/>
            <person name="Gargeya S."/>
            <person name="Fitzgerald M."/>
            <person name="Haas B."/>
            <person name="Abouelleil A."/>
            <person name="Alvarado L."/>
            <person name="Arachchi H.M."/>
            <person name="Berlin A.M."/>
            <person name="Chapman S.B."/>
            <person name="Dewar J."/>
            <person name="Goldberg J."/>
            <person name="Griggs A."/>
            <person name="Gujja S."/>
            <person name="Hansen M."/>
            <person name="Howarth C."/>
            <person name="Imamovic A."/>
            <person name="Larimer J."/>
            <person name="McCowan C."/>
            <person name="Murphy C."/>
            <person name="Neiman D."/>
            <person name="Pearson M."/>
            <person name="Priest M."/>
            <person name="Roberts A."/>
            <person name="Saif S."/>
            <person name="Shea T."/>
            <person name="Sisk P."/>
            <person name="Sykes S."/>
            <person name="Wortman J."/>
            <person name="Nusbaum C."/>
            <person name="Birren B."/>
        </authorList>
    </citation>
    <scope>NUCLEOTIDE SEQUENCE [LARGE SCALE GENOMIC DNA]</scope>
    <source>
        <strain evidence="2 3">San Antonio 1</strain>
    </source>
</reference>
<dbReference type="GeneID" id="20035952"/>
<dbReference type="EMBL" id="KI965461">
    <property type="protein sequence ID" value="EUD68987.1"/>
    <property type="molecule type" value="Genomic_DNA"/>
</dbReference>
<dbReference type="OrthoDB" id="361667at2759"/>
<feature type="compositionally biased region" description="Basic and acidic residues" evidence="1">
    <location>
        <begin position="563"/>
        <end position="572"/>
    </location>
</feature>
<evidence type="ECO:0000313" key="3">
    <source>
        <dbReference type="Proteomes" id="UP000030640"/>
    </source>
</evidence>
<accession>W7A766</accession>
<keyword evidence="3" id="KW-1185">Reference proteome</keyword>
<evidence type="ECO:0000256" key="1">
    <source>
        <dbReference type="SAM" id="MobiDB-lite"/>
    </source>
</evidence>
<proteinExistence type="predicted"/>
<evidence type="ECO:0000313" key="2">
    <source>
        <dbReference type="EMBL" id="EUD68987.1"/>
    </source>
</evidence>
<dbReference type="AlphaFoldDB" id="W7A766"/>
<feature type="region of interest" description="Disordered" evidence="1">
    <location>
        <begin position="558"/>
        <end position="597"/>
    </location>
</feature>
<dbReference type="VEuPathDB" id="PlasmoDB:C922_00678"/>
<feature type="region of interest" description="Disordered" evidence="1">
    <location>
        <begin position="526"/>
        <end position="545"/>
    </location>
</feature>
<feature type="region of interest" description="Disordered" evidence="1">
    <location>
        <begin position="429"/>
        <end position="450"/>
    </location>
</feature>
<gene>
    <name evidence="2" type="ORF">C922_00678</name>
</gene>
<name>W7A766_9APIC</name>
<feature type="compositionally biased region" description="Basic and acidic residues" evidence="1">
    <location>
        <begin position="581"/>
        <end position="597"/>
    </location>
</feature>